<feature type="signal peptide" evidence="6">
    <location>
        <begin position="1"/>
        <end position="17"/>
    </location>
</feature>
<sequence>MLRSCLFALATLSLSSTLQLACRSQSWKGTQHLQQTCYSFLGGELFKWKIHIMTDFNYLPRMIAEKLAWKIVLQRSGKILCFCWDKRWLTSWGTVGTETQSGRKATQSPVCSQLFDRGLPDLVMQSIFTDEYPLIRESVVDFSTGDDPCPMFKLQKEYNAPGKSPPLYAEFYTGWLTHWGENIVSTGADFTAAALDKILSLKGSAVLFMAQGGTNFGFYNGAHTGADEFDYKPDLTSYDYDAPIRESGDVDNAKFKALQRRGYGPIQLQRIESLFDLIDKIDPILVVESENPTSMESVGQMFGFLLYTSGYAAKDQGSNLFIPNVHDRAQVFMSCPSEDNGGRPTYVGTIERWSNQNLIENMGRVNYGSHLFDQKGILAPVYLDGNVLKSWKTVAIPFQNLNEVLDIKPIKEIALSRINKTSALMNIKNTEEVSIEPALYAGRVVVDETKDTFISFSGWAKGIAFVNEFNIRRFWPSTGPQCNLYVPAPVLRHGENNLLVVHSVDHPYFTCHSSSSSLL</sequence>
<dbReference type="GO" id="GO:0005975">
    <property type="term" value="P:carbohydrate metabolic process"/>
    <property type="evidence" value="ECO:0007669"/>
    <property type="project" value="InterPro"/>
</dbReference>
<accession>A0AA39DCU0</accession>
<dbReference type="InterPro" id="IPR008979">
    <property type="entry name" value="Galactose-bd-like_sf"/>
</dbReference>
<dbReference type="SUPFAM" id="SSF51445">
    <property type="entry name" value="(Trans)glycosidases"/>
    <property type="match status" value="1"/>
</dbReference>
<evidence type="ECO:0000259" key="8">
    <source>
        <dbReference type="Pfam" id="PF21317"/>
    </source>
</evidence>
<dbReference type="Pfam" id="PF21317">
    <property type="entry name" value="BetaGal_ABD_1"/>
    <property type="match status" value="1"/>
</dbReference>
<evidence type="ECO:0000256" key="2">
    <source>
        <dbReference type="ARBA" id="ARBA00009809"/>
    </source>
</evidence>
<evidence type="ECO:0000256" key="6">
    <source>
        <dbReference type="SAM" id="SignalP"/>
    </source>
</evidence>
<feature type="chain" id="PRO_5041400588" description="beta-galactosidase" evidence="6">
    <location>
        <begin position="18"/>
        <end position="519"/>
    </location>
</feature>
<organism evidence="10 11">
    <name type="scientific">Vitis rotundifolia</name>
    <name type="common">Muscadine grape</name>
    <dbReference type="NCBI Taxonomy" id="103349"/>
    <lineage>
        <taxon>Eukaryota</taxon>
        <taxon>Viridiplantae</taxon>
        <taxon>Streptophyta</taxon>
        <taxon>Embryophyta</taxon>
        <taxon>Tracheophyta</taxon>
        <taxon>Spermatophyta</taxon>
        <taxon>Magnoliopsida</taxon>
        <taxon>eudicotyledons</taxon>
        <taxon>Gunneridae</taxon>
        <taxon>Pentapetalae</taxon>
        <taxon>rosids</taxon>
        <taxon>Vitales</taxon>
        <taxon>Vitaceae</taxon>
        <taxon>Viteae</taxon>
        <taxon>Vitis</taxon>
    </lineage>
</organism>
<dbReference type="AlphaFoldDB" id="A0AA39DCU0"/>
<dbReference type="InterPro" id="IPR001944">
    <property type="entry name" value="Glycoside_Hdrlase_35"/>
</dbReference>
<dbReference type="InterPro" id="IPR017853">
    <property type="entry name" value="GH"/>
</dbReference>
<dbReference type="SUPFAM" id="SSF49785">
    <property type="entry name" value="Galactose-binding domain-like"/>
    <property type="match status" value="1"/>
</dbReference>
<dbReference type="Proteomes" id="UP001168098">
    <property type="component" value="Unassembled WGS sequence"/>
</dbReference>
<comment type="similarity">
    <text evidence="2">Belongs to the glycosyl hydrolase 35 family.</text>
</comment>
<evidence type="ECO:0000256" key="4">
    <source>
        <dbReference type="ARBA" id="ARBA00022801"/>
    </source>
</evidence>
<dbReference type="PANTHER" id="PTHR23421">
    <property type="entry name" value="BETA-GALACTOSIDASE RELATED"/>
    <property type="match status" value="1"/>
</dbReference>
<name>A0AA39DCU0_VITRO</name>
<evidence type="ECO:0000256" key="3">
    <source>
        <dbReference type="ARBA" id="ARBA00012756"/>
    </source>
</evidence>
<dbReference type="EC" id="3.2.1.23" evidence="3"/>
<evidence type="ECO:0000256" key="5">
    <source>
        <dbReference type="ARBA" id="ARBA00023295"/>
    </source>
</evidence>
<comment type="caution">
    <text evidence="10">The sequence shown here is derived from an EMBL/GenBank/DDBJ whole genome shotgun (WGS) entry which is preliminary data.</text>
</comment>
<reference evidence="10 11" key="1">
    <citation type="journal article" date="2023" name="BMC Biotechnol.">
        <title>Vitis rotundifolia cv Carlos genome sequencing.</title>
        <authorList>
            <person name="Huff M."/>
            <person name="Hulse-Kemp A."/>
            <person name="Scheffler B."/>
            <person name="Youngblood R."/>
            <person name="Simpson S."/>
            <person name="Babiker E."/>
            <person name="Staton M."/>
        </authorList>
    </citation>
    <scope>NUCLEOTIDE SEQUENCE [LARGE SCALE GENOMIC DNA]</scope>
    <source>
        <tissue evidence="10">Leaf</tissue>
    </source>
</reference>
<dbReference type="Gene3D" id="3.20.20.80">
    <property type="entry name" value="Glycosidases"/>
    <property type="match status" value="1"/>
</dbReference>
<evidence type="ECO:0000313" key="10">
    <source>
        <dbReference type="EMBL" id="KAJ9680258.1"/>
    </source>
</evidence>
<gene>
    <name evidence="10" type="ORF">PVL29_019540</name>
</gene>
<dbReference type="InterPro" id="IPR048913">
    <property type="entry name" value="BetaGal_gal-bd"/>
</dbReference>
<proteinExistence type="inferred from homology"/>
<dbReference type="GO" id="GO:0004565">
    <property type="term" value="F:beta-galactosidase activity"/>
    <property type="evidence" value="ECO:0007669"/>
    <property type="project" value="UniProtKB-EC"/>
</dbReference>
<evidence type="ECO:0000256" key="1">
    <source>
        <dbReference type="ARBA" id="ARBA00001412"/>
    </source>
</evidence>
<protein>
    <recommendedName>
        <fullName evidence="3">beta-galactosidase</fullName>
        <ecNumber evidence="3">3.2.1.23</ecNumber>
    </recommendedName>
</protein>
<keyword evidence="5" id="KW-0326">Glycosidase</keyword>
<dbReference type="Gene3D" id="2.60.120.260">
    <property type="entry name" value="Galactose-binding domain-like"/>
    <property type="match status" value="2"/>
</dbReference>
<feature type="domain" description="Beta-galactosidase galactose-binding" evidence="9">
    <location>
        <begin position="437"/>
        <end position="496"/>
    </location>
</feature>
<evidence type="ECO:0000259" key="7">
    <source>
        <dbReference type="Pfam" id="PF01301"/>
    </source>
</evidence>
<keyword evidence="6" id="KW-0732">Signal</keyword>
<keyword evidence="4" id="KW-0378">Hydrolase</keyword>
<dbReference type="EMBL" id="JARBHA010000015">
    <property type="protein sequence ID" value="KAJ9680258.1"/>
    <property type="molecule type" value="Genomic_DNA"/>
</dbReference>
<dbReference type="InterPro" id="IPR031330">
    <property type="entry name" value="Gly_Hdrlase_35_cat"/>
</dbReference>
<keyword evidence="11" id="KW-1185">Reference proteome</keyword>
<evidence type="ECO:0000313" key="11">
    <source>
        <dbReference type="Proteomes" id="UP001168098"/>
    </source>
</evidence>
<feature type="domain" description="Beta-galactosidase 1-like first all-beta" evidence="8">
    <location>
        <begin position="292"/>
        <end position="396"/>
    </location>
</feature>
<dbReference type="Pfam" id="PF21467">
    <property type="entry name" value="BetaGal_gal-bd"/>
    <property type="match status" value="1"/>
</dbReference>
<comment type="catalytic activity">
    <reaction evidence="1">
        <text>Hydrolysis of terminal non-reducing beta-D-galactose residues in beta-D-galactosides.</text>
        <dbReference type="EC" id="3.2.1.23"/>
    </reaction>
</comment>
<dbReference type="InterPro" id="IPR048912">
    <property type="entry name" value="BetaGal1-like_ABD1"/>
</dbReference>
<feature type="domain" description="Glycoside hydrolase 35 catalytic" evidence="7">
    <location>
        <begin position="137"/>
        <end position="260"/>
    </location>
</feature>
<dbReference type="Pfam" id="PF01301">
    <property type="entry name" value="Glyco_hydro_35"/>
    <property type="match status" value="1"/>
</dbReference>
<evidence type="ECO:0000259" key="9">
    <source>
        <dbReference type="Pfam" id="PF21467"/>
    </source>
</evidence>